<evidence type="ECO:0000313" key="5">
    <source>
        <dbReference type="Proteomes" id="UP000000422"/>
    </source>
</evidence>
<evidence type="ECO:0000256" key="3">
    <source>
        <dbReference type="PROSITE-ProRule" id="PRU00221"/>
    </source>
</evidence>
<dbReference type="EMBL" id="BX571662">
    <property type="protein sequence ID" value="CAE10892.1"/>
    <property type="molecule type" value="Genomic_DNA"/>
</dbReference>
<dbReference type="InterPro" id="IPR015943">
    <property type="entry name" value="WD40/YVTN_repeat-like_dom_sf"/>
</dbReference>
<dbReference type="HOGENOM" id="CLU_023785_0_0_7"/>
<protein>
    <submittedName>
        <fullName evidence="4">Uncharacterized protein</fullName>
    </submittedName>
</protein>
<feature type="repeat" description="WD" evidence="3">
    <location>
        <begin position="96"/>
        <end position="137"/>
    </location>
</feature>
<gene>
    <name evidence="4" type="ordered locus">WS1882</name>
</gene>
<dbReference type="RefSeq" id="WP_011139675.1">
    <property type="nucleotide sequence ID" value="NC_005090.1"/>
</dbReference>
<dbReference type="STRING" id="273121.WS1882"/>
<dbReference type="Gene3D" id="2.130.10.10">
    <property type="entry name" value="YVTN repeat-like/Quinoprotein amine dehydrogenase"/>
    <property type="match status" value="2"/>
</dbReference>
<keyword evidence="1 3" id="KW-0853">WD repeat</keyword>
<name>Q7MQZ3_WOLSU</name>
<dbReference type="InterPro" id="IPR036322">
    <property type="entry name" value="WD40_repeat_dom_sf"/>
</dbReference>
<accession>Q7MQZ3</accession>
<organism evidence="5">
    <name type="scientific">Wolinella succinogenes (strain ATCC 29543 / DSM 1740 / CCUG 13145 / JCM 31913 / LMG 7466 / NCTC 11488 / FDC 602W)</name>
    <name type="common">Vibrio succinogenes</name>
    <dbReference type="NCBI Taxonomy" id="273121"/>
    <lineage>
        <taxon>Bacteria</taxon>
        <taxon>Pseudomonadati</taxon>
        <taxon>Campylobacterota</taxon>
        <taxon>Epsilonproteobacteria</taxon>
        <taxon>Campylobacterales</taxon>
        <taxon>Helicobacteraceae</taxon>
        <taxon>Wolinella</taxon>
    </lineage>
</organism>
<keyword evidence="2" id="KW-0677">Repeat</keyword>
<dbReference type="PANTHER" id="PTHR13720:SF33">
    <property type="entry name" value="HELP DOMAIN-CONTAINING PROTEIN"/>
    <property type="match status" value="1"/>
</dbReference>
<dbReference type="Pfam" id="PF00400">
    <property type="entry name" value="WD40"/>
    <property type="match status" value="1"/>
</dbReference>
<dbReference type="KEGG" id="wsu:WS1882"/>
<evidence type="ECO:0000313" key="4">
    <source>
        <dbReference type="EMBL" id="CAE10892.1"/>
    </source>
</evidence>
<dbReference type="SMART" id="SM00320">
    <property type="entry name" value="WD40"/>
    <property type="match status" value="3"/>
</dbReference>
<dbReference type="PROSITE" id="PS50294">
    <property type="entry name" value="WD_REPEATS_REGION"/>
    <property type="match status" value="1"/>
</dbReference>
<evidence type="ECO:0000256" key="1">
    <source>
        <dbReference type="ARBA" id="ARBA00022574"/>
    </source>
</evidence>
<reference evidence="4 5" key="1">
    <citation type="journal article" date="2003" name="Proc. Natl. Acad. Sci. U.S.A.">
        <title>Complete genome sequence and analysis of Wolinella succinogenes.</title>
        <authorList>
            <person name="Baar C."/>
            <person name="Eppinger M."/>
            <person name="Raddatz G."/>
            <person name="Simon JM."/>
            <person name="Lanz C."/>
            <person name="Klimmek O."/>
            <person name="Nandakumar R."/>
            <person name="Gross R."/>
            <person name="Rosinus A."/>
            <person name="Keller H."/>
            <person name="Jagtap P."/>
            <person name="Linke B."/>
            <person name="Meyer F."/>
            <person name="Lederer H."/>
            <person name="Schuster S.C."/>
        </authorList>
    </citation>
    <scope>NUCLEOTIDE SEQUENCE [LARGE SCALE GENOMIC DNA]</scope>
    <source>
        <strain evidence="5">ATCC 29543 / DSM 1740 / CCUG 13145 / JCM 31913 / LMG 7466 / NCTC 11488 / FDC 602W</strain>
    </source>
</reference>
<dbReference type="InterPro" id="IPR050630">
    <property type="entry name" value="WD_repeat_EMAP"/>
</dbReference>
<sequence length="709" mass="81981">MLNIKRLIQLEGSALAISSTSSFVAALDSAYFLTLIDSTSFSVLKSIQLTKNTELPHRYSNAYSIAPKEYFCVPFIGTKKAIILELEKSLAKKAIIHWHDSDIECSAFSPDGRFLATGGQDGKVFIFESATFRLLSSIIPRAEYINDLTFSSDSEMLACSGFDKFTVIFDVARNKTRCVVQTPDVAEKVAFFDRDQKLYMILRNGASAVYDLLERKLLSVENPFSFWPSALAISPDERFAIVGTRGDMLYVMNLEENARILEIKTETSGIASLEFVSEHLWVGSVDGTILVVDHKVGEEELELSLKVKDYRKARDTVEKNVFLTIHPMMKVFDEDWPQILKQSITLLNENRIDEAVELVDPFVIDARKKREFDFYLAQKDVVTQFAELVKHKDFAKAYEMTLTVKFLSKTLAYTELETHWNKSFLQAKKLLEENPGLNLKKAEMLLKPFETSLKKELISQLLKNAKVFTQADQLLKNRDFKGYFTLVNQFGFLRDTELYKKVLSLGEKMMDDFIELEKSGKFEQAEEASKYLLNFPPFKRAVTERLILMQQKKLMFDAIEKNNIKRVYEIALEYETLKNLPEFKSFCKDFEEKFERAKSYAFNGEPKRAMLTLSIYMEVPYWIDRVASLLKIAYLQEIQNRLHESDVNWPLTIRRYTDRFGKDTEIEHLLGENNLLHHLEKIEGEGDREGYRRHKFIEEIVVYLVDKSS</sequence>
<dbReference type="PROSITE" id="PS50082">
    <property type="entry name" value="WD_REPEATS_2"/>
    <property type="match status" value="1"/>
</dbReference>
<dbReference type="InterPro" id="IPR001680">
    <property type="entry name" value="WD40_rpt"/>
</dbReference>
<dbReference type="eggNOG" id="COG2319">
    <property type="taxonomic scope" value="Bacteria"/>
</dbReference>
<proteinExistence type="predicted"/>
<dbReference type="Proteomes" id="UP000000422">
    <property type="component" value="Chromosome"/>
</dbReference>
<dbReference type="SUPFAM" id="SSF50978">
    <property type="entry name" value="WD40 repeat-like"/>
    <property type="match status" value="1"/>
</dbReference>
<dbReference type="PANTHER" id="PTHR13720">
    <property type="entry name" value="WD-40 REPEAT PROTEIN"/>
    <property type="match status" value="1"/>
</dbReference>
<keyword evidence="5" id="KW-1185">Reference proteome</keyword>
<dbReference type="AlphaFoldDB" id="Q7MQZ3"/>
<evidence type="ECO:0000256" key="2">
    <source>
        <dbReference type="ARBA" id="ARBA00022737"/>
    </source>
</evidence>
<dbReference type="GO" id="GO:0008017">
    <property type="term" value="F:microtubule binding"/>
    <property type="evidence" value="ECO:0007669"/>
    <property type="project" value="TreeGrafter"/>
</dbReference>